<comment type="caution">
    <text evidence="9">The sequence shown here is derived from an EMBL/GenBank/DDBJ whole genome shotgun (WGS) entry which is preliminary data.</text>
</comment>
<dbReference type="InterPro" id="IPR040322">
    <property type="entry name" value="TROVE2"/>
</dbReference>
<dbReference type="PANTHER" id="PTHR14202">
    <property type="entry name" value="60 KDA RIBONUCLEOPROTEIN SSA/RO"/>
    <property type="match status" value="1"/>
</dbReference>
<feature type="domain" description="TROVE" evidence="8">
    <location>
        <begin position="1"/>
        <end position="365"/>
    </location>
</feature>
<proteinExistence type="inferred from homology"/>
<dbReference type="InterPro" id="IPR056800">
    <property type="entry name" value="vWA_Ro60"/>
</dbReference>
<keyword evidence="10" id="KW-1185">Reference proteome</keyword>
<sequence length="542" mass="62458">MGSQEVTFEDKLKRFLYTNNYHGVYITGNPEKHFCKLADSLLFQWMRVAPESFISILTAANDDPLLVRRANLFYIMAEALQEDLDATVKASIKETVFKLLKSDEEFFDFVKYFTIKRTPKQKISTCLKKMILKFYHAKQPLEFARTVTKQESHHGWSHKDLIKLCHLKGENVSSEYIIKYVLFGVKELPERNVPATLETTIDLLRKAHLLRTTEDVKRAVELVKELHANIDQVNSKLNRNEEVWSTIVAEMTTREVLQCLYKFYKLGFLKSGSQFQGIVIEALTNADKIKKCNLHPVEVFIYLKFFEKGGKTVDPKLLEYLQKHEVREDTLKRLTTPSEPKCKAIVQNVNKCLKLSYNNVQPTGKRFMVTVDVTDKTDVHCFHNKRISCLEATHAIIRYLSRVEKNVTVAVFKDNQINFVDLSKSHTAIEKLKEHKAAYIVPSAPIEWAKNKKKQIDVFINFMSCNWFSHVPQEVREKMEKLPDVLSKYSKKMKAPETKLVKIFFGGTSAAVSDGSRNILTIAGLSVDVPRVLEAFCRGHFC</sequence>
<reference evidence="9 10" key="1">
    <citation type="submission" date="2017-03" db="EMBL/GenBank/DDBJ databases">
        <title>Genome of the blue death feigning beetle - Asbolus verrucosus.</title>
        <authorList>
            <person name="Rider S.D."/>
        </authorList>
    </citation>
    <scope>NUCLEOTIDE SEQUENCE [LARGE SCALE GENOMIC DNA]</scope>
    <source>
        <strain evidence="9">Butters</strain>
        <tissue evidence="9">Head and leg muscle</tissue>
    </source>
</reference>
<dbReference type="AlphaFoldDB" id="A0A482VNY4"/>
<comment type="subcellular location">
    <subcellularLocation>
        <location evidence="1">Cytoplasm</location>
    </subcellularLocation>
</comment>
<dbReference type="PANTHER" id="PTHR14202:SF0">
    <property type="entry name" value="RNA-BINDING PROTEIN RO60"/>
    <property type="match status" value="1"/>
</dbReference>
<evidence type="ECO:0000259" key="8">
    <source>
        <dbReference type="PROSITE" id="PS50988"/>
    </source>
</evidence>
<evidence type="ECO:0000256" key="1">
    <source>
        <dbReference type="ARBA" id="ARBA00004496"/>
    </source>
</evidence>
<dbReference type="InterPro" id="IPR037214">
    <property type="entry name" value="TROVE_dom_sf"/>
</dbReference>
<protein>
    <submittedName>
        <fullName evidence="9">TROVE domain containing protein</fullName>
    </submittedName>
</protein>
<dbReference type="SUPFAM" id="SSF53300">
    <property type="entry name" value="vWA-like"/>
    <property type="match status" value="1"/>
</dbReference>
<dbReference type="GO" id="GO:1990904">
    <property type="term" value="C:ribonucleoprotein complex"/>
    <property type="evidence" value="ECO:0007669"/>
    <property type="project" value="UniProtKB-KW"/>
</dbReference>
<dbReference type="InterPro" id="IPR008858">
    <property type="entry name" value="TROVE_dom"/>
</dbReference>
<organism evidence="9 10">
    <name type="scientific">Asbolus verrucosus</name>
    <name type="common">Desert ironclad beetle</name>
    <dbReference type="NCBI Taxonomy" id="1661398"/>
    <lineage>
        <taxon>Eukaryota</taxon>
        <taxon>Metazoa</taxon>
        <taxon>Ecdysozoa</taxon>
        <taxon>Arthropoda</taxon>
        <taxon>Hexapoda</taxon>
        <taxon>Insecta</taxon>
        <taxon>Pterygota</taxon>
        <taxon>Neoptera</taxon>
        <taxon>Endopterygota</taxon>
        <taxon>Coleoptera</taxon>
        <taxon>Polyphaga</taxon>
        <taxon>Cucujiformia</taxon>
        <taxon>Tenebrionidae</taxon>
        <taxon>Pimeliinae</taxon>
        <taxon>Asbolus</taxon>
    </lineage>
</organism>
<name>A0A482VNY4_ASBVE</name>
<dbReference type="OrthoDB" id="6098064at2759"/>
<keyword evidence="6" id="KW-0687">Ribonucleoprotein</keyword>
<dbReference type="GO" id="GO:0046872">
    <property type="term" value="F:metal ion binding"/>
    <property type="evidence" value="ECO:0007669"/>
    <property type="project" value="UniProtKB-KW"/>
</dbReference>
<evidence type="ECO:0000256" key="5">
    <source>
        <dbReference type="ARBA" id="ARBA00022884"/>
    </source>
</evidence>
<evidence type="ECO:0000256" key="2">
    <source>
        <dbReference type="ARBA" id="ARBA00007814"/>
    </source>
</evidence>
<dbReference type="SUPFAM" id="SSF140864">
    <property type="entry name" value="TROVE domain-like"/>
    <property type="match status" value="1"/>
</dbReference>
<dbReference type="EMBL" id="QDEB01080059">
    <property type="protein sequence ID" value="RZC34440.1"/>
    <property type="molecule type" value="Genomic_DNA"/>
</dbReference>
<dbReference type="Pfam" id="PF25045">
    <property type="entry name" value="vWA_Ro60"/>
    <property type="match status" value="1"/>
</dbReference>
<keyword evidence="4" id="KW-0479">Metal-binding</keyword>
<feature type="coiled-coil region" evidence="7">
    <location>
        <begin position="216"/>
        <end position="243"/>
    </location>
</feature>
<dbReference type="GO" id="GO:0003723">
    <property type="term" value="F:RNA binding"/>
    <property type="evidence" value="ECO:0007669"/>
    <property type="project" value="UniProtKB-KW"/>
</dbReference>
<gene>
    <name evidence="9" type="ORF">BDFB_007987</name>
</gene>
<evidence type="ECO:0000256" key="6">
    <source>
        <dbReference type="ARBA" id="ARBA00023274"/>
    </source>
</evidence>
<dbReference type="Proteomes" id="UP000292052">
    <property type="component" value="Unassembled WGS sequence"/>
</dbReference>
<keyword evidence="7" id="KW-0175">Coiled coil</keyword>
<dbReference type="GO" id="GO:0005737">
    <property type="term" value="C:cytoplasm"/>
    <property type="evidence" value="ECO:0007669"/>
    <property type="project" value="UniProtKB-SubCell"/>
</dbReference>
<dbReference type="STRING" id="1661398.A0A482VNY4"/>
<evidence type="ECO:0000313" key="10">
    <source>
        <dbReference type="Proteomes" id="UP000292052"/>
    </source>
</evidence>
<dbReference type="Gene3D" id="3.40.50.410">
    <property type="entry name" value="von Willebrand factor, type A domain"/>
    <property type="match status" value="1"/>
</dbReference>
<keyword evidence="3" id="KW-0963">Cytoplasm</keyword>
<comment type="similarity">
    <text evidence="2">Belongs to the Ro 60 kDa family.</text>
</comment>
<accession>A0A482VNY4</accession>
<evidence type="ECO:0000313" key="9">
    <source>
        <dbReference type="EMBL" id="RZC34440.1"/>
    </source>
</evidence>
<dbReference type="InterPro" id="IPR036465">
    <property type="entry name" value="vWFA_dom_sf"/>
</dbReference>
<evidence type="ECO:0000256" key="4">
    <source>
        <dbReference type="ARBA" id="ARBA00022723"/>
    </source>
</evidence>
<evidence type="ECO:0000256" key="7">
    <source>
        <dbReference type="SAM" id="Coils"/>
    </source>
</evidence>
<evidence type="ECO:0000256" key="3">
    <source>
        <dbReference type="ARBA" id="ARBA00022490"/>
    </source>
</evidence>
<dbReference type="PROSITE" id="PS50988">
    <property type="entry name" value="TROVE"/>
    <property type="match status" value="1"/>
</dbReference>
<keyword evidence="5" id="KW-0694">RNA-binding</keyword>